<feature type="domain" description="TRSP" evidence="2">
    <location>
        <begin position="269"/>
        <end position="404"/>
    </location>
</feature>
<evidence type="ECO:0000259" key="3">
    <source>
        <dbReference type="Pfam" id="PF15608"/>
    </source>
</evidence>
<dbReference type="EMBL" id="BAHE01000054">
    <property type="protein sequence ID" value="GAC02430.1"/>
    <property type="molecule type" value="Genomic_DNA"/>
</dbReference>
<accession>K6XUB4</accession>
<proteinExistence type="predicted"/>
<dbReference type="InterPro" id="IPR041688">
    <property type="entry name" value="PRTase_2"/>
</dbReference>
<dbReference type="InterPro" id="IPR029057">
    <property type="entry name" value="PRTase-like"/>
</dbReference>
<dbReference type="Pfam" id="PF12500">
    <property type="entry name" value="TRSP"/>
    <property type="match status" value="1"/>
</dbReference>
<dbReference type="AlphaFoldDB" id="K6XUB4"/>
<evidence type="ECO:0000313" key="5">
    <source>
        <dbReference type="EMBL" id="GAC02430.1"/>
    </source>
</evidence>
<dbReference type="SUPFAM" id="SSF53271">
    <property type="entry name" value="PRTase-like"/>
    <property type="match status" value="1"/>
</dbReference>
<feature type="domain" description="PELOTA RNA-binding" evidence="3">
    <location>
        <begin position="724"/>
        <end position="804"/>
    </location>
</feature>
<evidence type="ECO:0000313" key="6">
    <source>
        <dbReference type="Proteomes" id="UP000035058"/>
    </source>
</evidence>
<keyword evidence="6" id="KW-1185">Reference proteome</keyword>
<gene>
    <name evidence="5" type="ORF">GONAM_54_00570</name>
</gene>
<organism evidence="5 6">
    <name type="scientific">Gordonia namibiensis NBRC 108229</name>
    <dbReference type="NCBI Taxonomy" id="1208314"/>
    <lineage>
        <taxon>Bacteria</taxon>
        <taxon>Bacillati</taxon>
        <taxon>Actinomycetota</taxon>
        <taxon>Actinomycetes</taxon>
        <taxon>Mycobacteriales</taxon>
        <taxon>Gordoniaceae</taxon>
        <taxon>Gordonia</taxon>
    </lineage>
</organism>
<dbReference type="InterPro" id="IPR028157">
    <property type="entry name" value="PELOTA_dom"/>
</dbReference>
<evidence type="ECO:0000259" key="2">
    <source>
        <dbReference type="Pfam" id="PF12500"/>
    </source>
</evidence>
<dbReference type="Proteomes" id="UP000035058">
    <property type="component" value="Unassembled WGS sequence"/>
</dbReference>
<reference evidence="5 6" key="1">
    <citation type="submission" date="2012-08" db="EMBL/GenBank/DDBJ databases">
        <title>Whole genome shotgun sequence of Gordonia namibiensis NBRC 108229.</title>
        <authorList>
            <person name="Isaki-Nakamura S."/>
            <person name="Hosoyama A."/>
            <person name="Tsuchikane K."/>
            <person name="Katsumata H."/>
            <person name="Baba S."/>
            <person name="Yamazaki S."/>
            <person name="Fujita N."/>
        </authorList>
    </citation>
    <scope>NUCLEOTIDE SEQUENCE [LARGE SCALE GENOMIC DNA]</scope>
    <source>
        <strain evidence="5 6">NBRC 108229</strain>
    </source>
</reference>
<dbReference type="InterPro" id="IPR022537">
    <property type="entry name" value="TRSP_dom"/>
</dbReference>
<feature type="domain" description="Orotate phosphoribosyltransferase-like" evidence="4">
    <location>
        <begin position="36"/>
        <end position="226"/>
    </location>
</feature>
<sequence length="806" mass="86908">MNHEPYDREPDWVTTRFGVQVAPDGTGYAGHHLRDLVVLGLRHNKRRAHLLVSTVLGKHIPTPPHIVRGAADDLGAAIIEQIGADAARNSIVFGFAETATGLGHCVAQRISASRYLHSTRRQLPGVVVSGTFEEGHSHATTHLLQPSDPGFLDAAAPDETLILVDDEISTGTTALGAIETIVAARPRTRFVVASLVDMRSPDQRAECEKAAADLGVEVSYVALTHGSVTLPPTLLDDVWGLTSGTLNPVAGKRAHVTTLDLDWPAGTPDGGRHGFERSDAGPFREATEAAASTIAKHLDSQRPVVVVGHEELMYAPLCIGEGLEQRGFVTGYQTTTRSPAQVHDVPGYPLRRGFRFLAPESDPETPRYIYNVSSDALPDPQVVVVVDTPADTPELRAPGGLLDVLTAAGHPVTLAILPATDQAQLRASRQAVKTVTSTPPLRGPDFGSYAPDEVTWLLKDLSDIALEGDLHERERRIQSGKAHYAESLPIEYQPGREYQDLFQATLESSAQRLAEAVGVVSELILAERSSSPTLVSLARAGTPVGILIRRWMQAVHGIEPQHYTISIVRDRGIDTVALDHIVKRHPAESVVFVDGWTGKGAIQRELTAALADYARLPGRPALHDELAVLADPGSCTTLFGTRDDFLIASACLNSTVSGLVSRTVLNADHIGPGDFHGAKFYRQLAEFDVSGRLLDAVSAEFPAVTDRVAATLAALSPEERTPTWSGWRSVEQIQLDYGLSSINLVKPGVGETTRVLLRRVPWRVLVRADNLPEHRHIRLLAAERGVPVEVSPGLAYSCVGLIKEDA</sequence>
<dbReference type="Pfam" id="PF15608">
    <property type="entry name" value="PELOTA_1"/>
    <property type="match status" value="1"/>
</dbReference>
<protein>
    <recommendedName>
        <fullName evidence="7">PELOTA RNA-binding domain-containing protein</fullName>
    </recommendedName>
</protein>
<dbReference type="InterPro" id="IPR011215">
    <property type="entry name" value="StiP_N"/>
</dbReference>
<comment type="caution">
    <text evidence="5">The sequence shown here is derived from an EMBL/GenBank/DDBJ whole genome shotgun (WGS) entry which is preliminary data.</text>
</comment>
<dbReference type="Gene3D" id="3.40.50.2020">
    <property type="match status" value="1"/>
</dbReference>
<evidence type="ECO:0000259" key="1">
    <source>
        <dbReference type="Pfam" id="PF11202"/>
    </source>
</evidence>
<dbReference type="Pfam" id="PF15609">
    <property type="entry name" value="PRTase_2"/>
    <property type="match status" value="1"/>
</dbReference>
<dbReference type="Pfam" id="PF11202">
    <property type="entry name" value="StiP"/>
    <property type="match status" value="1"/>
</dbReference>
<dbReference type="InterPro" id="IPR000836">
    <property type="entry name" value="PRTase_dom"/>
</dbReference>
<feature type="domain" description="Cysteine protease StiP N-terminal" evidence="1">
    <location>
        <begin position="447"/>
        <end position="697"/>
    </location>
</feature>
<evidence type="ECO:0008006" key="7">
    <source>
        <dbReference type="Google" id="ProtNLM"/>
    </source>
</evidence>
<evidence type="ECO:0000259" key="4">
    <source>
        <dbReference type="Pfam" id="PF15609"/>
    </source>
</evidence>
<dbReference type="CDD" id="cd06223">
    <property type="entry name" value="PRTases_typeI"/>
    <property type="match status" value="1"/>
</dbReference>
<name>K6XUB4_9ACTN</name>